<evidence type="ECO:0000313" key="1">
    <source>
        <dbReference type="EMBL" id="KAK5833698.1"/>
    </source>
</evidence>
<dbReference type="PANTHER" id="PTHR11439:SF440">
    <property type="entry name" value="INTEGRASE CATALYTIC DOMAIN-CONTAINING PROTEIN"/>
    <property type="match status" value="1"/>
</dbReference>
<dbReference type="CDD" id="cd09272">
    <property type="entry name" value="RNase_HI_RT_Ty1"/>
    <property type="match status" value="1"/>
</dbReference>
<dbReference type="PANTHER" id="PTHR11439">
    <property type="entry name" value="GAG-POL-RELATED RETROTRANSPOSON"/>
    <property type="match status" value="1"/>
</dbReference>
<evidence type="ECO:0000313" key="2">
    <source>
        <dbReference type="Proteomes" id="UP001358586"/>
    </source>
</evidence>
<dbReference type="Proteomes" id="UP001358586">
    <property type="component" value="Chromosome 5"/>
</dbReference>
<protein>
    <submittedName>
        <fullName evidence="1">Uncharacterized protein</fullName>
    </submittedName>
</protein>
<dbReference type="EMBL" id="JARKNE010000005">
    <property type="protein sequence ID" value="KAK5833698.1"/>
    <property type="molecule type" value="Genomic_DNA"/>
</dbReference>
<reference evidence="1 2" key="1">
    <citation type="submission" date="2023-03" db="EMBL/GenBank/DDBJ databases">
        <title>WGS of Gossypium arboreum.</title>
        <authorList>
            <person name="Yu D."/>
        </authorList>
    </citation>
    <scope>NUCLEOTIDE SEQUENCE [LARGE SCALE GENOMIC DNA]</scope>
    <source>
        <tissue evidence="1">Leaf</tissue>
    </source>
</reference>
<keyword evidence="2" id="KW-1185">Reference proteome</keyword>
<organism evidence="1 2">
    <name type="scientific">Gossypium arboreum</name>
    <name type="common">Tree cotton</name>
    <name type="synonym">Gossypium nanking</name>
    <dbReference type="NCBI Taxonomy" id="29729"/>
    <lineage>
        <taxon>Eukaryota</taxon>
        <taxon>Viridiplantae</taxon>
        <taxon>Streptophyta</taxon>
        <taxon>Embryophyta</taxon>
        <taxon>Tracheophyta</taxon>
        <taxon>Spermatophyta</taxon>
        <taxon>Magnoliopsida</taxon>
        <taxon>eudicotyledons</taxon>
        <taxon>Gunneridae</taxon>
        <taxon>Pentapetalae</taxon>
        <taxon>rosids</taxon>
        <taxon>malvids</taxon>
        <taxon>Malvales</taxon>
        <taxon>Malvaceae</taxon>
        <taxon>Malvoideae</taxon>
        <taxon>Gossypium</taxon>
    </lineage>
</organism>
<gene>
    <name evidence="1" type="ORF">PVK06_017551</name>
</gene>
<proteinExistence type="predicted"/>
<comment type="caution">
    <text evidence="1">The sequence shown here is derived from an EMBL/GenBank/DDBJ whole genome shotgun (WGS) entry which is preliminary data.</text>
</comment>
<accession>A0ABR0Q309</accession>
<sequence length="80" mass="8599">MAAIGDKGGQILKSCDYPTVLEGYSDASWITSLSDNKPTSGWIFTIRSGAISWASKKQTYIPHLTMEAEFIALAATGKEA</sequence>
<name>A0ABR0Q309_GOSAR</name>